<keyword evidence="3" id="KW-1185">Reference proteome</keyword>
<dbReference type="InterPro" id="IPR036322">
    <property type="entry name" value="WD40_repeat_dom_sf"/>
</dbReference>
<comment type="caution">
    <text evidence="2">The sequence shown here is derived from an EMBL/GenBank/DDBJ whole genome shotgun (WGS) entry which is preliminary data.</text>
</comment>
<dbReference type="AlphaFoldDB" id="I0Z0G3"/>
<dbReference type="InterPro" id="IPR051150">
    <property type="entry name" value="SWT21/TCAB1_mRNA_Telomere"/>
</dbReference>
<evidence type="ECO:0000313" key="2">
    <source>
        <dbReference type="EMBL" id="EIE24132.1"/>
    </source>
</evidence>
<dbReference type="InterPro" id="IPR015943">
    <property type="entry name" value="WD40/YVTN_repeat-like_dom_sf"/>
</dbReference>
<dbReference type="SUPFAM" id="SSF50978">
    <property type="entry name" value="WD40 repeat-like"/>
    <property type="match status" value="1"/>
</dbReference>
<proteinExistence type="predicted"/>
<gene>
    <name evidence="2" type="ORF">COCSUDRAFT_14666</name>
</gene>
<dbReference type="SMART" id="SM00320">
    <property type="entry name" value="WD40"/>
    <property type="match status" value="3"/>
</dbReference>
<dbReference type="InterPro" id="IPR001680">
    <property type="entry name" value="WD40_rpt"/>
</dbReference>
<dbReference type="RefSeq" id="XP_005648676.1">
    <property type="nucleotide sequence ID" value="XM_005648619.1"/>
</dbReference>
<dbReference type="OrthoDB" id="239865at2759"/>
<protein>
    <submittedName>
        <fullName evidence="2">WD40 repeat-like protein</fullName>
    </submittedName>
</protein>
<evidence type="ECO:0000256" key="1">
    <source>
        <dbReference type="PROSITE-ProRule" id="PRU00221"/>
    </source>
</evidence>
<dbReference type="STRING" id="574566.I0Z0G3"/>
<organism evidence="2 3">
    <name type="scientific">Coccomyxa subellipsoidea (strain C-169)</name>
    <name type="common">Green microalga</name>
    <dbReference type="NCBI Taxonomy" id="574566"/>
    <lineage>
        <taxon>Eukaryota</taxon>
        <taxon>Viridiplantae</taxon>
        <taxon>Chlorophyta</taxon>
        <taxon>core chlorophytes</taxon>
        <taxon>Trebouxiophyceae</taxon>
        <taxon>Trebouxiophyceae incertae sedis</taxon>
        <taxon>Coccomyxaceae</taxon>
        <taxon>Coccomyxa</taxon>
        <taxon>Coccomyxa subellipsoidea</taxon>
    </lineage>
</organism>
<dbReference type="eggNOG" id="KOG2919">
    <property type="taxonomic scope" value="Eukaryota"/>
</dbReference>
<sequence length="344" mass="37553">LAGVRWSPDGACLLTASEDNWLRVYDLPAEVLDQGLLEPADDGGAAAIDDNLPAVLYLDEGETIYDYAWYPRMLASEPSSCVFASTSRAHPLHLWDAVSGQLRATYRAYDAVDEVTAAYSVAFNRDGSRLLGGYNKAIRIFDTSRPGRFYTEIVTHLKKRLGCAGIVSCMASNEDGSGMMAAGAYSGDAAVMDERTGELLYVLQGQKGGITQVQFSRDGNFLYTGARRDPDIFCWDVRFTSDVIYRMQRETVATNQRVQFDIEPCGRHLATGMPSHSPDQVFDLRTGEPVASHTAAADTVNGFHFHPFLPLAASASGAVLPISATNLMHFSPTHQREAPANCYC</sequence>
<dbReference type="Pfam" id="PF00400">
    <property type="entry name" value="WD40"/>
    <property type="match status" value="3"/>
</dbReference>
<feature type="non-terminal residue" evidence="2">
    <location>
        <position position="1"/>
    </location>
</feature>
<dbReference type="Gene3D" id="2.130.10.10">
    <property type="entry name" value="YVTN repeat-like/Quinoprotein amine dehydrogenase"/>
    <property type="match status" value="1"/>
</dbReference>
<dbReference type="PANTHER" id="PTHR13211:SF0">
    <property type="entry name" value="TELOMERASE CAJAL BODY PROTEIN 1"/>
    <property type="match status" value="1"/>
</dbReference>
<reference evidence="2 3" key="1">
    <citation type="journal article" date="2012" name="Genome Biol.">
        <title>The genome of the polar eukaryotic microalga coccomyxa subellipsoidea reveals traits of cold adaptation.</title>
        <authorList>
            <person name="Blanc G."/>
            <person name="Agarkova I."/>
            <person name="Grimwood J."/>
            <person name="Kuo A."/>
            <person name="Brueggeman A."/>
            <person name="Dunigan D."/>
            <person name="Gurnon J."/>
            <person name="Ladunga I."/>
            <person name="Lindquist E."/>
            <person name="Lucas S."/>
            <person name="Pangilinan J."/>
            <person name="Proschold T."/>
            <person name="Salamov A."/>
            <person name="Schmutz J."/>
            <person name="Weeks D."/>
            <person name="Yamada T."/>
            <person name="Claverie J.M."/>
            <person name="Grigoriev I."/>
            <person name="Van Etten J."/>
            <person name="Lomsadze A."/>
            <person name="Borodovsky M."/>
        </authorList>
    </citation>
    <scope>NUCLEOTIDE SEQUENCE [LARGE SCALE GENOMIC DNA]</scope>
    <source>
        <strain evidence="2 3">C-169</strain>
    </source>
</reference>
<dbReference type="EMBL" id="AGSI01000006">
    <property type="protein sequence ID" value="EIE24132.1"/>
    <property type="molecule type" value="Genomic_DNA"/>
</dbReference>
<dbReference type="PROSITE" id="PS50082">
    <property type="entry name" value="WD_REPEATS_2"/>
    <property type="match status" value="1"/>
</dbReference>
<accession>I0Z0G3</accession>
<evidence type="ECO:0000313" key="3">
    <source>
        <dbReference type="Proteomes" id="UP000007264"/>
    </source>
</evidence>
<dbReference type="GeneID" id="17042130"/>
<keyword evidence="1" id="KW-0853">WD repeat</keyword>
<dbReference type="PANTHER" id="PTHR13211">
    <property type="entry name" value="TELOMERASE CAJAL BODY PROTEIN 1"/>
    <property type="match status" value="1"/>
</dbReference>
<name>I0Z0G3_COCSC</name>
<dbReference type="KEGG" id="csl:COCSUDRAFT_14666"/>
<dbReference type="Proteomes" id="UP000007264">
    <property type="component" value="Unassembled WGS sequence"/>
</dbReference>
<feature type="repeat" description="WD" evidence="1">
    <location>
        <begin position="1"/>
        <end position="27"/>
    </location>
</feature>